<sequence length="326" mass="35334">MHRLVITSGEPAGIGPEQVIQLAQQDWDYEWVVIANKTLLTERAAQIGLPITLTTFDASQPPCANQAGELKVIEIPLHAPVVAGQLNVKNAEYVLDMLHTAIETCQNQTFDAMITGPIHKGIINQAGLKFTGHTELLAEATHTEQVVMMLATPGLRVPLVTTHLPLKEVPDAITPDLLESVIRILNDSLKHQFKIDSPKIFIMGLNPHAGEDGHLGREEIDTINPVIEKLQSEGMDLIGPLPADTIFSPNNLKIGDAFLAMYHDQGLPVLKYVGFGNAVNITLGLPFIRTSVDHGTALNLAGTGQADINSFRYALDVAIEMTGQDS</sequence>
<dbReference type="GO" id="GO:0042823">
    <property type="term" value="P:pyridoxal phosphate biosynthetic process"/>
    <property type="evidence" value="ECO:0007669"/>
    <property type="project" value="UniProtKB-UniRule"/>
</dbReference>
<organism evidence="11">
    <name type="scientific">Hydrogenovibrio crunogenus (strain DSM 25203 / XCL-2)</name>
    <name type="common">Thiomicrospira crunogena</name>
    <dbReference type="NCBI Taxonomy" id="317025"/>
    <lineage>
        <taxon>Bacteria</taxon>
        <taxon>Pseudomonadati</taxon>
        <taxon>Pseudomonadota</taxon>
        <taxon>Gammaproteobacteria</taxon>
        <taxon>Thiotrichales</taxon>
        <taxon>Piscirickettsiaceae</taxon>
        <taxon>Hydrogenovibrio</taxon>
    </lineage>
</organism>
<feature type="binding site" evidence="10">
    <location>
        <position position="163"/>
    </location>
    <ligand>
        <name>a divalent metal cation</name>
        <dbReference type="ChEBI" id="CHEBI:60240"/>
        <note>ligand shared between dimeric partners</note>
    </ligand>
</feature>
<comment type="pathway">
    <text evidence="10">Cofactor biosynthesis; pyridoxine 5'-phosphate biosynthesis; pyridoxine 5'-phosphate from D-erythrose 4-phosphate: step 4/5.</text>
</comment>
<keyword evidence="7 10" id="KW-0520">NAD</keyword>
<evidence type="ECO:0000256" key="5">
    <source>
        <dbReference type="ARBA" id="ARBA00022857"/>
    </source>
</evidence>
<evidence type="ECO:0000313" key="11">
    <source>
        <dbReference type="EMBL" id="ABB42248.1"/>
    </source>
</evidence>
<gene>
    <name evidence="10" type="primary">pdxA</name>
    <name evidence="11" type="ordered locus">Tcr_1656</name>
</gene>
<comment type="similarity">
    <text evidence="10">Belongs to the PdxA family.</text>
</comment>
<name>Q31F25_HYDCU</name>
<keyword evidence="9 10" id="KW-0170">Cobalt</keyword>
<comment type="subcellular location">
    <subcellularLocation>
        <location evidence="10">Cytoplasm</location>
    </subcellularLocation>
</comment>
<evidence type="ECO:0000256" key="9">
    <source>
        <dbReference type="ARBA" id="ARBA00023285"/>
    </source>
</evidence>
<dbReference type="Pfam" id="PF04166">
    <property type="entry name" value="PdxA"/>
    <property type="match status" value="1"/>
</dbReference>
<dbReference type="OrthoDB" id="9801783at2"/>
<dbReference type="eggNOG" id="COG1995">
    <property type="taxonomic scope" value="Bacteria"/>
</dbReference>
<dbReference type="EMBL" id="CP000109">
    <property type="protein sequence ID" value="ABB42248.1"/>
    <property type="molecule type" value="Genomic_DNA"/>
</dbReference>
<comment type="miscellaneous">
    <text evidence="10">The active site is located at the dimer interface.</text>
</comment>
<dbReference type="SUPFAM" id="SSF53659">
    <property type="entry name" value="Isocitrate/Isopropylmalate dehydrogenase-like"/>
    <property type="match status" value="1"/>
</dbReference>
<dbReference type="InterPro" id="IPR005255">
    <property type="entry name" value="PdxA_fam"/>
</dbReference>
<keyword evidence="4 10" id="KW-0460">Magnesium</keyword>
<feature type="binding site" evidence="10">
    <location>
        <position position="263"/>
    </location>
    <ligand>
        <name>a divalent metal cation</name>
        <dbReference type="ChEBI" id="CHEBI:60240"/>
        <note>ligand shared between dimeric partners</note>
    </ligand>
</feature>
<evidence type="ECO:0000256" key="7">
    <source>
        <dbReference type="ARBA" id="ARBA00023027"/>
    </source>
</evidence>
<keyword evidence="2 10" id="KW-0479">Metal-binding</keyword>
<evidence type="ECO:0000256" key="1">
    <source>
        <dbReference type="ARBA" id="ARBA00022490"/>
    </source>
</evidence>
<proteinExistence type="inferred from homology"/>
<accession>Q31F25</accession>
<keyword evidence="3 10" id="KW-0862">Zinc</keyword>
<dbReference type="HAMAP" id="MF_00536">
    <property type="entry name" value="PdxA"/>
    <property type="match status" value="1"/>
</dbReference>
<dbReference type="NCBIfam" id="TIGR00557">
    <property type="entry name" value="pdxA"/>
    <property type="match status" value="1"/>
</dbReference>
<dbReference type="PANTHER" id="PTHR30004">
    <property type="entry name" value="4-HYDROXYTHREONINE-4-PHOSPHATE DEHYDROGENASE"/>
    <property type="match status" value="1"/>
</dbReference>
<dbReference type="GO" id="GO:0000287">
    <property type="term" value="F:magnesium ion binding"/>
    <property type="evidence" value="ECO:0007669"/>
    <property type="project" value="UniProtKB-UniRule"/>
</dbReference>
<evidence type="ECO:0000256" key="4">
    <source>
        <dbReference type="ARBA" id="ARBA00022842"/>
    </source>
</evidence>
<evidence type="ECO:0000256" key="6">
    <source>
        <dbReference type="ARBA" id="ARBA00023002"/>
    </source>
</evidence>
<dbReference type="GO" id="GO:0008270">
    <property type="term" value="F:zinc ion binding"/>
    <property type="evidence" value="ECO:0007669"/>
    <property type="project" value="UniProtKB-UniRule"/>
</dbReference>
<dbReference type="PANTHER" id="PTHR30004:SF5">
    <property type="entry name" value="4-HYDROXYTHREONINE-4-PHOSPHATE DEHYDROGENASE"/>
    <property type="match status" value="1"/>
</dbReference>
<dbReference type="AlphaFoldDB" id="Q31F25"/>
<protein>
    <recommendedName>
        <fullName evidence="10">4-hydroxythreonine-4-phosphate dehydrogenase</fullName>
        <ecNumber evidence="10">1.1.1.262</ecNumber>
    </recommendedName>
    <alternativeName>
        <fullName evidence="10">4-(phosphohydroxy)-L-threonine dehydrogenase</fullName>
    </alternativeName>
</protein>
<dbReference type="UniPathway" id="UPA00244">
    <property type="reaction ID" value="UER00312"/>
</dbReference>
<feature type="binding site" evidence="10">
    <location>
        <position position="133"/>
    </location>
    <ligand>
        <name>substrate</name>
    </ligand>
</feature>
<comment type="subunit">
    <text evidence="10">Homodimer.</text>
</comment>
<feature type="binding site" evidence="10">
    <location>
        <position position="134"/>
    </location>
    <ligand>
        <name>substrate</name>
    </ligand>
</feature>
<dbReference type="STRING" id="317025.Tcr_1656"/>
<evidence type="ECO:0000256" key="2">
    <source>
        <dbReference type="ARBA" id="ARBA00022723"/>
    </source>
</evidence>
<dbReference type="EC" id="1.1.1.262" evidence="10"/>
<feature type="binding site" evidence="10">
    <location>
        <position position="208"/>
    </location>
    <ligand>
        <name>a divalent metal cation</name>
        <dbReference type="ChEBI" id="CHEBI:60240"/>
        <note>ligand shared between dimeric partners</note>
    </ligand>
</feature>
<evidence type="ECO:0000256" key="10">
    <source>
        <dbReference type="HAMAP-Rule" id="MF_00536"/>
    </source>
</evidence>
<dbReference type="GO" id="GO:0008615">
    <property type="term" value="P:pyridoxine biosynthetic process"/>
    <property type="evidence" value="ECO:0007669"/>
    <property type="project" value="UniProtKB-UniRule"/>
</dbReference>
<dbReference type="GO" id="GO:0005737">
    <property type="term" value="C:cytoplasm"/>
    <property type="evidence" value="ECO:0007669"/>
    <property type="project" value="UniProtKB-SubCell"/>
</dbReference>
<keyword evidence="8 10" id="KW-0664">Pyridoxine biosynthesis</keyword>
<dbReference type="GO" id="GO:0050570">
    <property type="term" value="F:4-hydroxythreonine-4-phosphate dehydrogenase activity"/>
    <property type="evidence" value="ECO:0007669"/>
    <property type="project" value="UniProtKB-UniRule"/>
</dbReference>
<dbReference type="GO" id="GO:0050897">
    <property type="term" value="F:cobalt ion binding"/>
    <property type="evidence" value="ECO:0007669"/>
    <property type="project" value="UniProtKB-UniRule"/>
</dbReference>
<dbReference type="KEGG" id="tcx:Tcr_1656"/>
<feature type="binding site" evidence="10">
    <location>
        <position position="280"/>
    </location>
    <ligand>
        <name>substrate</name>
    </ligand>
</feature>
<comment type="catalytic activity">
    <reaction evidence="10">
        <text>4-(phosphooxy)-L-threonine + NAD(+) = 3-amino-2-oxopropyl phosphate + CO2 + NADH</text>
        <dbReference type="Rhea" id="RHEA:32275"/>
        <dbReference type="ChEBI" id="CHEBI:16526"/>
        <dbReference type="ChEBI" id="CHEBI:57279"/>
        <dbReference type="ChEBI" id="CHEBI:57540"/>
        <dbReference type="ChEBI" id="CHEBI:57945"/>
        <dbReference type="ChEBI" id="CHEBI:58452"/>
        <dbReference type="EC" id="1.1.1.262"/>
    </reaction>
</comment>
<keyword evidence="6 10" id="KW-0560">Oxidoreductase</keyword>
<keyword evidence="1 10" id="KW-0963">Cytoplasm</keyword>
<dbReference type="HOGENOM" id="CLU_040168_2_0_6"/>
<dbReference type="InterPro" id="IPR037510">
    <property type="entry name" value="PdxA"/>
</dbReference>
<keyword evidence="5 10" id="KW-0521">NADP</keyword>
<evidence type="ECO:0000256" key="3">
    <source>
        <dbReference type="ARBA" id="ARBA00022833"/>
    </source>
</evidence>
<dbReference type="GO" id="GO:0051287">
    <property type="term" value="F:NAD binding"/>
    <property type="evidence" value="ECO:0007669"/>
    <property type="project" value="InterPro"/>
</dbReference>
<feature type="binding site" evidence="10">
    <location>
        <position position="289"/>
    </location>
    <ligand>
        <name>substrate</name>
    </ligand>
</feature>
<reference evidence="11" key="1">
    <citation type="submission" date="2006-07" db="EMBL/GenBank/DDBJ databases">
        <title>Complete sequence of Thiomicrospira crunogena XCL-2.</title>
        <authorList>
            <consortium name="US DOE Joint Genome Institute"/>
            <person name="Copeland A."/>
            <person name="Lucas S."/>
            <person name="Lapidus A."/>
            <person name="Barry K."/>
            <person name="Detter J.C."/>
            <person name="Glavina del Rio T."/>
            <person name="Hammon N."/>
            <person name="Israni S."/>
            <person name="Dalin E."/>
            <person name="Tice H."/>
            <person name="Pitluck S."/>
            <person name="Chain P."/>
            <person name="Malfatti S."/>
            <person name="Shin M."/>
            <person name="Vergez L."/>
            <person name="Schmutz J."/>
            <person name="Larimer F."/>
            <person name="Land M."/>
            <person name="Hauser L."/>
            <person name="Kyrpides N."/>
            <person name="Lykidis A."/>
            <person name="Scott K.M."/>
            <person name="Sievert S."/>
            <person name="Kerfeld C."/>
            <person name="Freyermuth S."/>
            <person name="Dobrinski K."/>
            <person name="Boller A."/>
            <person name="Fitzpatrick K."/>
            <person name="Thoma P."/>
            <person name="Moore J."/>
            <person name="Richardson P."/>
        </authorList>
    </citation>
    <scope>NUCLEOTIDE SEQUENCE</scope>
    <source>
        <strain evidence="11">XCL-2</strain>
    </source>
</reference>
<comment type="cofactor">
    <cofactor evidence="10">
        <name>Zn(2+)</name>
        <dbReference type="ChEBI" id="CHEBI:29105"/>
    </cofactor>
    <cofactor evidence="10">
        <name>Mg(2+)</name>
        <dbReference type="ChEBI" id="CHEBI:18420"/>
    </cofactor>
    <cofactor evidence="10">
        <name>Co(2+)</name>
        <dbReference type="ChEBI" id="CHEBI:48828"/>
    </cofactor>
    <text evidence="10">Binds 1 divalent metal cation per subunit. Can use ions such as Zn(2+), Mg(2+) or Co(2+).</text>
</comment>
<comment type="function">
    <text evidence="10">Catalyzes the NAD(P)-dependent oxidation of 4-(phosphooxy)-L-threonine (HTP) into 2-amino-3-oxo-4-(phosphooxy)butyric acid which spontaneously decarboxylates to form 3-amino-2-oxopropyl phosphate (AHAP).</text>
</comment>
<evidence type="ECO:0000256" key="8">
    <source>
        <dbReference type="ARBA" id="ARBA00023096"/>
    </source>
</evidence>
<dbReference type="Gene3D" id="3.40.718.10">
    <property type="entry name" value="Isopropylmalate Dehydrogenase"/>
    <property type="match status" value="1"/>
</dbReference>
<feature type="binding site" evidence="10">
    <location>
        <position position="271"/>
    </location>
    <ligand>
        <name>substrate</name>
    </ligand>
</feature>